<dbReference type="RefSeq" id="WP_248353967.1">
    <property type="nucleotide sequence ID" value="NZ_AP025591.1"/>
</dbReference>
<keyword evidence="3" id="KW-1185">Reference proteome</keyword>
<feature type="transmembrane region" description="Helical" evidence="1">
    <location>
        <begin position="80"/>
        <end position="100"/>
    </location>
</feature>
<protein>
    <recommendedName>
        <fullName evidence="4">DUF2721 domain-containing protein</fullName>
    </recommendedName>
</protein>
<evidence type="ECO:0000313" key="2">
    <source>
        <dbReference type="EMBL" id="BDG05301.1"/>
    </source>
</evidence>
<accession>A0ABM7X0J8</accession>
<gene>
    <name evidence="2" type="ORF">AMOR_42970</name>
</gene>
<reference evidence="3" key="1">
    <citation type="journal article" date="2022" name="Int. J. Syst. Evol. Microbiol.">
        <title>Anaeromyxobacter oryzae sp. nov., Anaeromyxobacter diazotrophicus sp. nov. and Anaeromyxobacter paludicola sp. nov., isolated from paddy soils.</title>
        <authorList>
            <person name="Itoh H."/>
            <person name="Xu Z."/>
            <person name="Mise K."/>
            <person name="Masuda Y."/>
            <person name="Ushijima N."/>
            <person name="Hayakawa C."/>
            <person name="Shiratori Y."/>
            <person name="Senoo K."/>
        </authorList>
    </citation>
    <scope>NUCLEOTIDE SEQUENCE [LARGE SCALE GENOMIC DNA]</scope>
    <source>
        <strain evidence="3">Red232</strain>
    </source>
</reference>
<keyword evidence="1" id="KW-0472">Membrane</keyword>
<feature type="transmembrane region" description="Helical" evidence="1">
    <location>
        <begin position="12"/>
        <end position="34"/>
    </location>
</feature>
<evidence type="ECO:0008006" key="4">
    <source>
        <dbReference type="Google" id="ProtNLM"/>
    </source>
</evidence>
<evidence type="ECO:0000313" key="3">
    <source>
        <dbReference type="Proteomes" id="UP001162891"/>
    </source>
</evidence>
<organism evidence="2 3">
    <name type="scientific">Anaeromyxobacter oryzae</name>
    <dbReference type="NCBI Taxonomy" id="2918170"/>
    <lineage>
        <taxon>Bacteria</taxon>
        <taxon>Pseudomonadati</taxon>
        <taxon>Myxococcota</taxon>
        <taxon>Myxococcia</taxon>
        <taxon>Myxococcales</taxon>
        <taxon>Cystobacterineae</taxon>
        <taxon>Anaeromyxobacteraceae</taxon>
        <taxon>Anaeromyxobacter</taxon>
    </lineage>
</organism>
<sequence>MPPDSPIFTVARVIQLSVAPVFLLTALGTLLGVFSSRLVRVVDRARVLNEKLPTMPEDRRARLRAEFDVLITRRKLVNTAITFAISAALLVCALIATAFVGSMLRRDFSHPVATLFILAMVAFIGALLSFLAEVLLAVRSVRIEHP</sequence>
<keyword evidence="1" id="KW-1133">Transmembrane helix</keyword>
<dbReference type="Pfam" id="PF11026">
    <property type="entry name" value="DUF2721"/>
    <property type="match status" value="1"/>
</dbReference>
<dbReference type="InterPro" id="IPR021279">
    <property type="entry name" value="DUF2721"/>
</dbReference>
<dbReference type="Proteomes" id="UP001162891">
    <property type="component" value="Chromosome"/>
</dbReference>
<evidence type="ECO:0000256" key="1">
    <source>
        <dbReference type="SAM" id="Phobius"/>
    </source>
</evidence>
<name>A0ABM7X0J8_9BACT</name>
<keyword evidence="1" id="KW-0812">Transmembrane</keyword>
<proteinExistence type="predicted"/>
<feature type="transmembrane region" description="Helical" evidence="1">
    <location>
        <begin position="112"/>
        <end position="138"/>
    </location>
</feature>
<dbReference type="EMBL" id="AP025591">
    <property type="protein sequence ID" value="BDG05301.1"/>
    <property type="molecule type" value="Genomic_DNA"/>
</dbReference>